<comment type="caution">
    <text evidence="2">The sequence shown here is derived from an EMBL/GenBank/DDBJ whole genome shotgun (WGS) entry which is preliminary data.</text>
</comment>
<evidence type="ECO:0000256" key="1">
    <source>
        <dbReference type="SAM" id="MobiDB-lite"/>
    </source>
</evidence>
<reference evidence="2 3" key="1">
    <citation type="journal article" date="2019" name="G3 (Bethesda)">
        <title>Sequencing of a Wild Apple (Malus baccata) Genome Unravels the Differences Between Cultivated and Wild Apple Species Regarding Disease Resistance and Cold Tolerance.</title>
        <authorList>
            <person name="Chen X."/>
        </authorList>
    </citation>
    <scope>NUCLEOTIDE SEQUENCE [LARGE SCALE GENOMIC DNA]</scope>
    <source>
        <strain evidence="3">cv. Shandingzi</strain>
        <tissue evidence="2">Leaves</tissue>
    </source>
</reference>
<organism evidence="2 3">
    <name type="scientific">Malus baccata</name>
    <name type="common">Siberian crab apple</name>
    <name type="synonym">Pyrus baccata</name>
    <dbReference type="NCBI Taxonomy" id="106549"/>
    <lineage>
        <taxon>Eukaryota</taxon>
        <taxon>Viridiplantae</taxon>
        <taxon>Streptophyta</taxon>
        <taxon>Embryophyta</taxon>
        <taxon>Tracheophyta</taxon>
        <taxon>Spermatophyta</taxon>
        <taxon>Magnoliopsida</taxon>
        <taxon>eudicotyledons</taxon>
        <taxon>Gunneridae</taxon>
        <taxon>Pentapetalae</taxon>
        <taxon>rosids</taxon>
        <taxon>fabids</taxon>
        <taxon>Rosales</taxon>
        <taxon>Rosaceae</taxon>
        <taxon>Amygdaloideae</taxon>
        <taxon>Maleae</taxon>
        <taxon>Malus</taxon>
    </lineage>
</organism>
<accession>A0A540KQT0</accession>
<dbReference type="Proteomes" id="UP000315295">
    <property type="component" value="Unassembled WGS sequence"/>
</dbReference>
<name>A0A540KQT0_MALBA</name>
<gene>
    <name evidence="2" type="ORF">C1H46_037898</name>
</gene>
<sequence>MVQEFYSNILSNFPESGGLVYVHGVIVAFDPSVICTILYLDLSFASVSSKYNVATSQYHLNAYQYDAYVDPYIPLFNDQVSKSHLKPFNRIWSNFICRNVLGTSNNDNPTLDSGDPRPFPPPNASQDSKIAYLEFETNFLRKQFVDFTSLVSQSASSPPMATIYAVKGNGVSINVHPHFSSTHTSKGKHIRFTYSSNEDEDAEGLCHGPCPEDVPVEDAIPARSPDNSNDSSKLEEF</sequence>
<proteinExistence type="predicted"/>
<dbReference type="EMBL" id="VIEB01001023">
    <property type="protein sequence ID" value="TQD76568.1"/>
    <property type="molecule type" value="Genomic_DNA"/>
</dbReference>
<keyword evidence="3" id="KW-1185">Reference proteome</keyword>
<dbReference type="AlphaFoldDB" id="A0A540KQT0"/>
<feature type="region of interest" description="Disordered" evidence="1">
    <location>
        <begin position="200"/>
        <end position="237"/>
    </location>
</feature>
<evidence type="ECO:0000313" key="3">
    <source>
        <dbReference type="Proteomes" id="UP000315295"/>
    </source>
</evidence>
<protein>
    <submittedName>
        <fullName evidence="2">Uncharacterized protein</fullName>
    </submittedName>
</protein>
<evidence type="ECO:0000313" key="2">
    <source>
        <dbReference type="EMBL" id="TQD76568.1"/>
    </source>
</evidence>